<dbReference type="RefSeq" id="WP_200347270.1">
    <property type="nucleotide sequence ID" value="NZ_NRSJ01000031.1"/>
</dbReference>
<keyword evidence="1" id="KW-0732">Signal</keyword>
<dbReference type="InterPro" id="IPR036761">
    <property type="entry name" value="TTHA0802/YceI-like_sf"/>
</dbReference>
<dbReference type="Pfam" id="PF04264">
    <property type="entry name" value="YceI"/>
    <property type="match status" value="1"/>
</dbReference>
<dbReference type="PANTHER" id="PTHR34406">
    <property type="entry name" value="PROTEIN YCEI"/>
    <property type="match status" value="1"/>
</dbReference>
<sequence>MNRLIPTLLCTTLVGTLSVPSAMAGWTLDPEHSQVAFVSIKSHDIGEAHHFEEISGQVDDEGQAQITIPLASVETLIPIRNERMREMLFKTAQYDTATLSAKIDPNLLAEIQPGEIVSVVAESTLSLHGQSQPLTLDMQAAQIDADTLMVASTKPVILDAANFGLGKGVEKLREIAGLERISKAVPVTFVLTFDTDQPATGATAAGDTAAPRATPETMAQYQAYRATIEAMTDEQKEAIAALFGEAR</sequence>
<dbReference type="SMART" id="SM00867">
    <property type="entry name" value="YceI"/>
    <property type="match status" value="1"/>
</dbReference>
<dbReference type="SUPFAM" id="SSF101874">
    <property type="entry name" value="YceI-like"/>
    <property type="match status" value="1"/>
</dbReference>
<proteinExistence type="predicted"/>
<dbReference type="AlphaFoldDB" id="A0AAJ0U6Z9"/>
<dbReference type="Proteomes" id="UP001296776">
    <property type="component" value="Unassembled WGS sequence"/>
</dbReference>
<protein>
    <recommendedName>
        <fullName evidence="2">Lipid/polyisoprenoid-binding YceI-like domain-containing protein</fullName>
    </recommendedName>
</protein>
<reference evidence="3" key="1">
    <citation type="submission" date="2017-08" db="EMBL/GenBank/DDBJ databases">
        <authorList>
            <person name="Imhoff J.F."/>
            <person name="Rahn T."/>
            <person name="Kuenzel S."/>
            <person name="Neulinger S.C."/>
        </authorList>
    </citation>
    <scope>NUCLEOTIDE SEQUENCE</scope>
    <source>
        <strain evidence="3">DSM 11080</strain>
    </source>
</reference>
<feature type="chain" id="PRO_5042560928" description="Lipid/polyisoprenoid-binding YceI-like domain-containing protein" evidence="1">
    <location>
        <begin position="25"/>
        <end position="247"/>
    </location>
</feature>
<evidence type="ECO:0000256" key="1">
    <source>
        <dbReference type="SAM" id="SignalP"/>
    </source>
</evidence>
<feature type="signal peptide" evidence="1">
    <location>
        <begin position="1"/>
        <end position="24"/>
    </location>
</feature>
<reference evidence="3" key="2">
    <citation type="journal article" date="2020" name="Microorganisms">
        <title>Osmotic Adaptation and Compatible Solute Biosynthesis of Phototrophic Bacteria as Revealed from Genome Analyses.</title>
        <authorList>
            <person name="Imhoff J.F."/>
            <person name="Rahn T."/>
            <person name="Kunzel S."/>
            <person name="Keller A."/>
            <person name="Neulinger S.C."/>
        </authorList>
    </citation>
    <scope>NUCLEOTIDE SEQUENCE</scope>
    <source>
        <strain evidence="3">DSM 11080</strain>
    </source>
</reference>
<organism evidence="3 4">
    <name type="scientific">Halochromatium glycolicum</name>
    <dbReference type="NCBI Taxonomy" id="85075"/>
    <lineage>
        <taxon>Bacteria</taxon>
        <taxon>Pseudomonadati</taxon>
        <taxon>Pseudomonadota</taxon>
        <taxon>Gammaproteobacteria</taxon>
        <taxon>Chromatiales</taxon>
        <taxon>Chromatiaceae</taxon>
        <taxon>Halochromatium</taxon>
    </lineage>
</organism>
<evidence type="ECO:0000259" key="2">
    <source>
        <dbReference type="SMART" id="SM00867"/>
    </source>
</evidence>
<evidence type="ECO:0000313" key="4">
    <source>
        <dbReference type="Proteomes" id="UP001296776"/>
    </source>
</evidence>
<comment type="caution">
    <text evidence="3">The sequence shown here is derived from an EMBL/GenBank/DDBJ whole genome shotgun (WGS) entry which is preliminary data.</text>
</comment>
<accession>A0AAJ0U6Z9</accession>
<dbReference type="PANTHER" id="PTHR34406:SF1">
    <property type="entry name" value="PROTEIN YCEI"/>
    <property type="match status" value="1"/>
</dbReference>
<dbReference type="Gene3D" id="2.40.128.110">
    <property type="entry name" value="Lipid/polyisoprenoid-binding, YceI-like"/>
    <property type="match status" value="1"/>
</dbReference>
<dbReference type="EMBL" id="NRSJ01000031">
    <property type="protein sequence ID" value="MBK1705955.1"/>
    <property type="molecule type" value="Genomic_DNA"/>
</dbReference>
<feature type="domain" description="Lipid/polyisoprenoid-binding YceI-like" evidence="2">
    <location>
        <begin position="25"/>
        <end position="194"/>
    </location>
</feature>
<keyword evidence="4" id="KW-1185">Reference proteome</keyword>
<name>A0AAJ0U6Z9_9GAMM</name>
<evidence type="ECO:0000313" key="3">
    <source>
        <dbReference type="EMBL" id="MBK1705955.1"/>
    </source>
</evidence>
<gene>
    <name evidence="3" type="ORF">CKO40_15670</name>
</gene>
<dbReference type="InterPro" id="IPR007372">
    <property type="entry name" value="Lipid/polyisoprenoid-bd_YceI"/>
</dbReference>